<keyword evidence="3" id="KW-1185">Reference proteome</keyword>
<protein>
    <recommendedName>
        <fullName evidence="4">Lipoprotein</fullName>
    </recommendedName>
</protein>
<dbReference type="Pfam" id="PF11617">
    <property type="entry name" value="Cu-binding_MopE"/>
    <property type="match status" value="5"/>
</dbReference>
<evidence type="ECO:0000256" key="1">
    <source>
        <dbReference type="SAM" id="SignalP"/>
    </source>
</evidence>
<dbReference type="Proteomes" id="UP000518300">
    <property type="component" value="Unassembled WGS sequence"/>
</dbReference>
<evidence type="ECO:0000313" key="2">
    <source>
        <dbReference type="EMBL" id="NMO17097.1"/>
    </source>
</evidence>
<reference evidence="2 3" key="1">
    <citation type="submission" date="2020-04" db="EMBL/GenBank/DDBJ databases">
        <title>Draft genome of Pyxidicoccus fallax type strain.</title>
        <authorList>
            <person name="Whitworth D.E."/>
        </authorList>
    </citation>
    <scope>NUCLEOTIDE SEQUENCE [LARGE SCALE GENOMIC DNA]</scope>
    <source>
        <strain evidence="2 3">DSM 14698</strain>
    </source>
</reference>
<dbReference type="AlphaFoldDB" id="A0A848LEF4"/>
<feature type="signal peptide" evidence="1">
    <location>
        <begin position="1"/>
        <end position="24"/>
    </location>
</feature>
<evidence type="ECO:0000313" key="3">
    <source>
        <dbReference type="Proteomes" id="UP000518300"/>
    </source>
</evidence>
<proteinExistence type="predicted"/>
<accession>A0A848LEF4</accession>
<gene>
    <name evidence="2" type="ORF">HG543_19850</name>
</gene>
<keyword evidence="1" id="KW-0732">Signal</keyword>
<dbReference type="InterPro" id="IPR021655">
    <property type="entry name" value="Put_metal-bd"/>
</dbReference>
<organism evidence="2 3">
    <name type="scientific">Pyxidicoccus fallax</name>
    <dbReference type="NCBI Taxonomy" id="394095"/>
    <lineage>
        <taxon>Bacteria</taxon>
        <taxon>Pseudomonadati</taxon>
        <taxon>Myxococcota</taxon>
        <taxon>Myxococcia</taxon>
        <taxon>Myxococcales</taxon>
        <taxon>Cystobacterineae</taxon>
        <taxon>Myxococcaceae</taxon>
        <taxon>Pyxidicoccus</taxon>
    </lineage>
</organism>
<name>A0A848LEF4_9BACT</name>
<comment type="caution">
    <text evidence="2">The sequence shown here is derived from an EMBL/GenBank/DDBJ whole genome shotgun (WGS) entry which is preliminary data.</text>
</comment>
<dbReference type="RefSeq" id="WP_169346381.1">
    <property type="nucleotide sequence ID" value="NZ_JABBJJ010000088.1"/>
</dbReference>
<dbReference type="PROSITE" id="PS51257">
    <property type="entry name" value="PROKAR_LIPOPROTEIN"/>
    <property type="match status" value="1"/>
</dbReference>
<feature type="chain" id="PRO_5032587555" description="Lipoprotein" evidence="1">
    <location>
        <begin position="25"/>
        <end position="406"/>
    </location>
</feature>
<dbReference type="EMBL" id="JABBJJ010000088">
    <property type="protein sequence ID" value="NMO17097.1"/>
    <property type="molecule type" value="Genomic_DNA"/>
</dbReference>
<evidence type="ECO:0008006" key="4">
    <source>
        <dbReference type="Google" id="ProtNLM"/>
    </source>
</evidence>
<sequence>MRTFVNPCLRALCALLLLSGAAGCKVDFPNDVPYTCEADADCGGDSYKCTALPDNGPKYCCLPDPDELCNGVDDDCDGAVDEQEGSCYTGPEGTRDVGPCKSGQPACSRSGTVLCLNQVLPGTEVCNGQDEDCDGQADEDFNFQTDNKNCGRCGVVCTFLQNCVNGTCVRRTELNCGDGIDDEGDGPQDCLDREDCENQSCGTGCVCRGGRRVETVCSGGLDEDGDGPRDCADRDCDNQSCGAGCTCLSGVAKETICDDGIDNDGNGGTDCQDPDCLQETCAPGRVCKTSGARTGCVEGTCDDGIDNDGVGGADCTDPVCIGESCGMGCVCGASVPGGGPVASKMDPGTLPTRRETTCNDGLDNDGDSAVDCGDLQDCSRGTACSRLVDGQRVAGACNGTGACVAP</sequence>